<evidence type="ECO:0000256" key="6">
    <source>
        <dbReference type="ARBA" id="ARBA00022729"/>
    </source>
</evidence>
<evidence type="ECO:0000256" key="4">
    <source>
        <dbReference type="ARBA" id="ARBA00010116"/>
    </source>
</evidence>
<evidence type="ECO:0000256" key="3">
    <source>
        <dbReference type="ARBA" id="ARBA00004613"/>
    </source>
</evidence>
<dbReference type="GO" id="GO:0005576">
    <property type="term" value="C:extracellular region"/>
    <property type="evidence" value="ECO:0007669"/>
    <property type="project" value="UniProtKB-SubCell"/>
</dbReference>
<dbReference type="InterPro" id="IPR008964">
    <property type="entry name" value="Invasin/intimin_cell_adhesion"/>
</dbReference>
<dbReference type="SMART" id="SM00710">
    <property type="entry name" value="PbH1"/>
    <property type="match status" value="9"/>
</dbReference>
<dbReference type="SMART" id="SM00634">
    <property type="entry name" value="BID_1"/>
    <property type="match status" value="2"/>
</dbReference>
<comment type="similarity">
    <text evidence="4">Belongs to the intimin/invasin family.</text>
</comment>
<dbReference type="InterPro" id="IPR012334">
    <property type="entry name" value="Pectin_lyas_fold"/>
</dbReference>
<evidence type="ECO:0000256" key="5">
    <source>
        <dbReference type="ARBA" id="ARBA00022525"/>
    </source>
</evidence>
<keyword evidence="7" id="KW-0472">Membrane</keyword>
<feature type="domain" description="Big-1" evidence="9">
    <location>
        <begin position="708"/>
        <end position="799"/>
    </location>
</feature>
<dbReference type="OrthoDB" id="78475at2157"/>
<dbReference type="InterPro" id="IPR013783">
    <property type="entry name" value="Ig-like_fold"/>
</dbReference>
<dbReference type="InterPro" id="IPR003344">
    <property type="entry name" value="Big_1_dom"/>
</dbReference>
<keyword evidence="8" id="KW-0998">Cell outer membrane</keyword>
<dbReference type="NCBIfam" id="TIGR01376">
    <property type="entry name" value="POMP_repeat"/>
    <property type="match status" value="2"/>
</dbReference>
<evidence type="ECO:0000256" key="2">
    <source>
        <dbReference type="ARBA" id="ARBA00004442"/>
    </source>
</evidence>
<dbReference type="Gene3D" id="2.160.20.10">
    <property type="entry name" value="Single-stranded right-handed beta-helix, Pectin lyase-like"/>
    <property type="match status" value="1"/>
</dbReference>
<dbReference type="RefSeq" id="WP_116592262.1">
    <property type="nucleotide sequence ID" value="NZ_MZGS01000023.1"/>
</dbReference>
<dbReference type="AlphaFoldDB" id="A0A315XME5"/>
<evidence type="ECO:0000313" key="10">
    <source>
        <dbReference type="EMBL" id="PWB86906.1"/>
    </source>
</evidence>
<organism evidence="10 11">
    <name type="scientific">Methanobrevibacter thaueri</name>
    <dbReference type="NCBI Taxonomy" id="190975"/>
    <lineage>
        <taxon>Archaea</taxon>
        <taxon>Methanobacteriati</taxon>
        <taxon>Methanobacteriota</taxon>
        <taxon>Methanomada group</taxon>
        <taxon>Methanobacteria</taxon>
        <taxon>Methanobacteriales</taxon>
        <taxon>Methanobacteriaceae</taxon>
        <taxon>Methanobrevibacter</taxon>
    </lineage>
</organism>
<dbReference type="InterPro" id="IPR003368">
    <property type="entry name" value="POMP_repeat"/>
</dbReference>
<dbReference type="EMBL" id="MZGS01000023">
    <property type="protein sequence ID" value="PWB86906.1"/>
    <property type="molecule type" value="Genomic_DNA"/>
</dbReference>
<dbReference type="SUPFAM" id="SSF51126">
    <property type="entry name" value="Pectin lyase-like"/>
    <property type="match status" value="3"/>
</dbReference>
<feature type="domain" description="Big-1" evidence="9">
    <location>
        <begin position="609"/>
        <end position="707"/>
    </location>
</feature>
<evidence type="ECO:0000256" key="8">
    <source>
        <dbReference type="ARBA" id="ARBA00023237"/>
    </source>
</evidence>
<sequence length="807" mass="85773">MKNKIIILTLILLALFSIAGVCAGDVNDTLTASEDDSQLELNDAGDDLKSIAENQVIEDKFVEDNGSFAALQERIDNAGDNSTVVLPNNYLLESGFTENGISINKNLKIDGNGFTINANGSARIFNITGAAVTLQNIKFINGKLEGMGAALYCKDSNLTIINCTFSNNHATGDNSQGGAIFFNGDKLTIFNSEFIANSADYDGGAVYLKGDYGIINASNFTNNRAYFNGAVYMNSLNGTVDDCLFANNVATNSSGALGLVKKQNGTVFNSYFINNTAPFGGAIYVNEGNNLTVEASKFIKNNASIGGAIYLTGGDGIIANSSFDRNSASEDGGAIYLKGSEGIIVDSNFTNNRAKNYGALYMDSIKGIMDKSIFVNNVATESAGALGWVKKENGTIRGSKFINNSAPIGGAIYVNNAKEFYITTSDFVNNTASLNGGAIYWDSGADGSITVSSFINNNATENGGALYFNGTNGKIAYSQFTNNTAASGGAIYNNGSIIAGNTKFTNNTTSDGNNDIAGSGSAEYIVNFDIDAKDNVYGKIAKINVNITSNGKPVNGGNVSTVVNNVTYNASVVNGVATLQIPNLKIGIYELWLSYTSNDSSYRSDKDYYELIITKQNSEITAKDAAYIINYGGKYSVTLKDSDGNAVVGEKVTFTFNGKVIGSSSTNAAGVASIFLSANALKSAKAGKKNMAVTLTSDNYNATAKAVKITINKEKTKITAKNKKFKKSKKTKKYTITLKNSKGKAVKKVKVTLKVKGKTYTAKTNAKGKATFKIKKLTKKGKHTATIKFKCNAYYLKSSKKVKITIK</sequence>
<dbReference type="InterPro" id="IPR006626">
    <property type="entry name" value="PbH1"/>
</dbReference>
<keyword evidence="5" id="KW-0964">Secreted</keyword>
<dbReference type="PANTHER" id="PTHR11319">
    <property type="entry name" value="G PROTEIN-COUPLED RECEPTOR-RELATED"/>
    <property type="match status" value="1"/>
</dbReference>
<evidence type="ECO:0000313" key="11">
    <source>
        <dbReference type="Proteomes" id="UP000251717"/>
    </source>
</evidence>
<evidence type="ECO:0000259" key="9">
    <source>
        <dbReference type="SMART" id="SM00634"/>
    </source>
</evidence>
<comment type="subcellular location">
    <subcellularLocation>
        <location evidence="1">Cell envelope</location>
    </subcellularLocation>
    <subcellularLocation>
        <location evidence="2">Cell outer membrane</location>
    </subcellularLocation>
    <subcellularLocation>
        <location evidence="3">Secreted</location>
    </subcellularLocation>
</comment>
<dbReference type="Pfam" id="PF02415">
    <property type="entry name" value="Chlam_PMP"/>
    <property type="match status" value="5"/>
</dbReference>
<reference evidence="10 11" key="1">
    <citation type="submission" date="2017-03" db="EMBL/GenBank/DDBJ databases">
        <title>Genome sequence of Methanobrevibacter thaueri.</title>
        <authorList>
            <person name="Poehlein A."/>
            <person name="Seedorf H."/>
            <person name="Daniel R."/>
        </authorList>
    </citation>
    <scope>NUCLEOTIDE SEQUENCE [LARGE SCALE GENOMIC DNA]</scope>
    <source>
        <strain evidence="10 11">DSM 11995</strain>
    </source>
</reference>
<name>A0A315XME5_9EURY</name>
<evidence type="ECO:0000256" key="1">
    <source>
        <dbReference type="ARBA" id="ARBA00004196"/>
    </source>
</evidence>
<dbReference type="InterPro" id="IPR011050">
    <property type="entry name" value="Pectin_lyase_fold/virulence"/>
</dbReference>
<protein>
    <submittedName>
        <fullName evidence="10">Putative outer membrane protein pmp6</fullName>
    </submittedName>
</protein>
<comment type="caution">
    <text evidence="10">The sequence shown here is derived from an EMBL/GenBank/DDBJ whole genome shotgun (WGS) entry which is preliminary data.</text>
</comment>
<proteinExistence type="inferred from homology"/>
<dbReference type="PANTHER" id="PTHR11319:SF35">
    <property type="entry name" value="OUTER MEMBRANE PROTEIN PMPC-RELATED"/>
    <property type="match status" value="1"/>
</dbReference>
<dbReference type="SUPFAM" id="SSF49373">
    <property type="entry name" value="Invasin/intimin cell-adhesion fragments"/>
    <property type="match status" value="1"/>
</dbReference>
<gene>
    <name evidence="10" type="primary">pmp6_3</name>
    <name evidence="10" type="ORF">MBBTH_13200</name>
</gene>
<accession>A0A315XME5</accession>
<keyword evidence="11" id="KW-1185">Reference proteome</keyword>
<dbReference type="Proteomes" id="UP000251717">
    <property type="component" value="Unassembled WGS sequence"/>
</dbReference>
<dbReference type="Gene3D" id="2.60.40.10">
    <property type="entry name" value="Immunoglobulins"/>
    <property type="match status" value="2"/>
</dbReference>
<keyword evidence="6" id="KW-0732">Signal</keyword>
<evidence type="ECO:0000256" key="7">
    <source>
        <dbReference type="ARBA" id="ARBA00023136"/>
    </source>
</evidence>